<dbReference type="InterPro" id="IPR043128">
    <property type="entry name" value="Rev_trsase/Diguanyl_cyclase"/>
</dbReference>
<dbReference type="SMART" id="SM00091">
    <property type="entry name" value="PAS"/>
    <property type="match status" value="1"/>
</dbReference>
<dbReference type="FunFam" id="3.30.70.270:FF:000001">
    <property type="entry name" value="Diguanylate cyclase domain protein"/>
    <property type="match status" value="1"/>
</dbReference>
<evidence type="ECO:0000256" key="1">
    <source>
        <dbReference type="SAM" id="Coils"/>
    </source>
</evidence>
<evidence type="ECO:0000313" key="6">
    <source>
        <dbReference type="Proteomes" id="UP000070560"/>
    </source>
</evidence>
<reference evidence="5 6" key="1">
    <citation type="submission" date="2015-10" db="EMBL/GenBank/DDBJ databases">
        <title>Candidatus Desulfofervidus auxilii, a hydrogenotrophic sulfate-reducing bacterium involved in the thermophilic anaerobic oxidation of methane.</title>
        <authorList>
            <person name="Krukenberg V."/>
            <person name="Richter M."/>
            <person name="Wegener G."/>
        </authorList>
    </citation>
    <scope>NUCLEOTIDE SEQUENCE [LARGE SCALE GENOMIC DNA]</scope>
    <source>
        <strain evidence="5 6">HS1</strain>
    </source>
</reference>
<dbReference type="Proteomes" id="UP000070560">
    <property type="component" value="Chromosome"/>
</dbReference>
<dbReference type="InterPro" id="IPR003607">
    <property type="entry name" value="HD/PDEase_dom"/>
</dbReference>
<gene>
    <name evidence="5" type="ORF">HS1_001782</name>
</gene>
<proteinExistence type="predicted"/>
<feature type="domain" description="PAS" evidence="2">
    <location>
        <begin position="28"/>
        <end position="98"/>
    </location>
</feature>
<name>A0A7U4QLI8_DESA2</name>
<organism evidence="5 6">
    <name type="scientific">Desulfofervidus auxilii</name>
    <dbReference type="NCBI Taxonomy" id="1621989"/>
    <lineage>
        <taxon>Bacteria</taxon>
        <taxon>Pseudomonadati</taxon>
        <taxon>Thermodesulfobacteriota</taxon>
        <taxon>Candidatus Desulfofervidia</taxon>
        <taxon>Candidatus Desulfofervidales</taxon>
        <taxon>Candidatus Desulfofervidaceae</taxon>
        <taxon>Candidatus Desulfofervidus</taxon>
    </lineage>
</organism>
<dbReference type="PANTHER" id="PTHR43155:SF2">
    <property type="entry name" value="CYCLIC DI-GMP PHOSPHODIESTERASE PA4108"/>
    <property type="match status" value="1"/>
</dbReference>
<dbReference type="SMART" id="SM00267">
    <property type="entry name" value="GGDEF"/>
    <property type="match status" value="1"/>
</dbReference>
<keyword evidence="1" id="KW-0175">Coiled coil</keyword>
<dbReference type="NCBIfam" id="TIGR00254">
    <property type="entry name" value="GGDEF"/>
    <property type="match status" value="1"/>
</dbReference>
<dbReference type="PANTHER" id="PTHR43155">
    <property type="entry name" value="CYCLIC DI-GMP PHOSPHODIESTERASE PA4108-RELATED"/>
    <property type="match status" value="1"/>
</dbReference>
<dbReference type="Gene3D" id="3.30.70.270">
    <property type="match status" value="1"/>
</dbReference>
<dbReference type="Pfam" id="PF08448">
    <property type="entry name" value="PAS_4"/>
    <property type="match status" value="1"/>
</dbReference>
<feature type="domain" description="GGDEF" evidence="3">
    <location>
        <begin position="180"/>
        <end position="310"/>
    </location>
</feature>
<keyword evidence="5" id="KW-0418">Kinase</keyword>
<dbReference type="Gene3D" id="1.10.3210.10">
    <property type="entry name" value="Hypothetical protein af1432"/>
    <property type="match status" value="1"/>
</dbReference>
<dbReference type="PROSITE" id="PS50112">
    <property type="entry name" value="PAS"/>
    <property type="match status" value="1"/>
</dbReference>
<dbReference type="InterPro" id="IPR013656">
    <property type="entry name" value="PAS_4"/>
</dbReference>
<dbReference type="OrthoDB" id="9812034at2"/>
<evidence type="ECO:0000259" key="4">
    <source>
        <dbReference type="PROSITE" id="PS51832"/>
    </source>
</evidence>
<evidence type="ECO:0000259" key="3">
    <source>
        <dbReference type="PROSITE" id="PS50887"/>
    </source>
</evidence>
<dbReference type="EMBL" id="CP013015">
    <property type="protein sequence ID" value="AMM41576.1"/>
    <property type="molecule type" value="Genomic_DNA"/>
</dbReference>
<sequence>MKNENKTKKQLINELEKKRQKIAELEATLEKYRSVVESSEDHIYLVDRNCNYLFMNSKHLSRLGLKNEQFIGKPYGAFHTPQETEDFTKKVHQVLETGKSLSYEYKSIRDGKYYIRTLSPIKDPRSGQITAIGVISKNITHYRKAQERIKYLSFHDVLTGVYNRAYFEEELKRLNTPRKYPIGVIMVDIDNLKFVNDNFGHAKGDELLKRLANILSSIFRKEDVVARIGGDEFVIILPNVNEDTVRSLCKRVNDACEGSNQKSELKLSVSLGYAVQYGQYKNMEEVLKKADQHMYRNKLLGETVAQKHLIDSFKLMLARRDLYTLKHYEQKQFFATSLSKEIGLPSDKIKEVRLLATLHDIGKIGIADLILHKPGKLSPEEWEIMKTHCEIGYSLAKAIPELNPIAEDILYHHERWDGKGYPKGLKGEEIPLLARIVTIVDAYSAMLCDRPYRKAMSKQEALEEIKKGAGGQFDPRLVELFLKIVGENS</sequence>
<dbReference type="InterPro" id="IPR000160">
    <property type="entry name" value="GGDEF_dom"/>
</dbReference>
<dbReference type="InterPro" id="IPR029787">
    <property type="entry name" value="Nucleotide_cyclase"/>
</dbReference>
<dbReference type="PROSITE" id="PS50887">
    <property type="entry name" value="GGDEF"/>
    <property type="match status" value="1"/>
</dbReference>
<dbReference type="InterPro" id="IPR000014">
    <property type="entry name" value="PAS"/>
</dbReference>
<dbReference type="KEGG" id="daw:HS1_001782"/>
<dbReference type="CDD" id="cd00077">
    <property type="entry name" value="HDc"/>
    <property type="match status" value="1"/>
</dbReference>
<dbReference type="NCBIfam" id="TIGR00229">
    <property type="entry name" value="sensory_box"/>
    <property type="match status" value="1"/>
</dbReference>
<dbReference type="AlphaFoldDB" id="A0A7U4QLI8"/>
<dbReference type="SMART" id="SM00471">
    <property type="entry name" value="HDc"/>
    <property type="match status" value="1"/>
</dbReference>
<protein>
    <submittedName>
        <fullName evidence="5">Histidine kinase</fullName>
    </submittedName>
</protein>
<feature type="coiled-coil region" evidence="1">
    <location>
        <begin position="1"/>
        <end position="42"/>
    </location>
</feature>
<evidence type="ECO:0000259" key="2">
    <source>
        <dbReference type="PROSITE" id="PS50112"/>
    </source>
</evidence>
<dbReference type="InterPro" id="IPR035965">
    <property type="entry name" value="PAS-like_dom_sf"/>
</dbReference>
<dbReference type="CDD" id="cd01949">
    <property type="entry name" value="GGDEF"/>
    <property type="match status" value="1"/>
</dbReference>
<dbReference type="GO" id="GO:0016301">
    <property type="term" value="F:kinase activity"/>
    <property type="evidence" value="ECO:0007669"/>
    <property type="project" value="UniProtKB-KW"/>
</dbReference>
<dbReference type="Pfam" id="PF00990">
    <property type="entry name" value="GGDEF"/>
    <property type="match status" value="1"/>
</dbReference>
<dbReference type="SUPFAM" id="SSF55785">
    <property type="entry name" value="PYP-like sensor domain (PAS domain)"/>
    <property type="match status" value="1"/>
</dbReference>
<dbReference type="Gene3D" id="3.30.450.20">
    <property type="entry name" value="PAS domain"/>
    <property type="match status" value="1"/>
</dbReference>
<dbReference type="Pfam" id="PF13487">
    <property type="entry name" value="HD_5"/>
    <property type="match status" value="1"/>
</dbReference>
<feature type="domain" description="HD-GYP" evidence="4">
    <location>
        <begin position="302"/>
        <end position="489"/>
    </location>
</feature>
<dbReference type="SUPFAM" id="SSF55073">
    <property type="entry name" value="Nucleotide cyclase"/>
    <property type="match status" value="1"/>
</dbReference>
<dbReference type="InterPro" id="IPR037522">
    <property type="entry name" value="HD_GYP_dom"/>
</dbReference>
<accession>A0A7U4QLI8</accession>
<keyword evidence="6" id="KW-1185">Reference proteome</keyword>
<dbReference type="RefSeq" id="WP_066064169.1">
    <property type="nucleotide sequence ID" value="NZ_CP013015.1"/>
</dbReference>
<evidence type="ECO:0000313" key="5">
    <source>
        <dbReference type="EMBL" id="AMM41576.1"/>
    </source>
</evidence>
<dbReference type="CDD" id="cd00130">
    <property type="entry name" value="PAS"/>
    <property type="match status" value="1"/>
</dbReference>
<keyword evidence="5" id="KW-0808">Transferase</keyword>
<dbReference type="PROSITE" id="PS51832">
    <property type="entry name" value="HD_GYP"/>
    <property type="match status" value="1"/>
</dbReference>
<dbReference type="SUPFAM" id="SSF109604">
    <property type="entry name" value="HD-domain/PDEase-like"/>
    <property type="match status" value="1"/>
</dbReference>